<evidence type="ECO:0000313" key="3">
    <source>
        <dbReference type="Proteomes" id="UP000298652"/>
    </source>
</evidence>
<gene>
    <name evidence="2" type="ORF">SEVIR_1G039850v2</name>
</gene>
<dbReference type="Proteomes" id="UP000298652">
    <property type="component" value="Chromosome 1"/>
</dbReference>
<reference evidence="2" key="1">
    <citation type="submission" date="2019-03" db="EMBL/GenBank/DDBJ databases">
        <title>WGS assembly of Setaria viridis.</title>
        <authorList>
            <person name="Huang P."/>
            <person name="Jenkins J."/>
            <person name="Grimwood J."/>
            <person name="Barry K."/>
            <person name="Healey A."/>
            <person name="Mamidi S."/>
            <person name="Sreedasyam A."/>
            <person name="Shu S."/>
            <person name="Feldman M."/>
            <person name="Wu J."/>
            <person name="Yu Y."/>
            <person name="Chen C."/>
            <person name="Johnson J."/>
            <person name="Rokhsar D."/>
            <person name="Baxter I."/>
            <person name="Schmutz J."/>
            <person name="Brutnell T."/>
            <person name="Kellogg E."/>
        </authorList>
    </citation>
    <scope>NUCLEOTIDE SEQUENCE [LARGE SCALE GENOMIC DNA]</scope>
</reference>
<name>A0A4U6W498_SETVI</name>
<dbReference type="AlphaFoldDB" id="A0A4U6W498"/>
<evidence type="ECO:0000256" key="1">
    <source>
        <dbReference type="SAM" id="MobiDB-lite"/>
    </source>
</evidence>
<evidence type="ECO:0000313" key="2">
    <source>
        <dbReference type="EMBL" id="TKW37328.1"/>
    </source>
</evidence>
<protein>
    <submittedName>
        <fullName evidence="2">Uncharacterized protein</fullName>
    </submittedName>
</protein>
<accession>A0A4U6W498</accession>
<dbReference type="Gramene" id="TKW37328">
    <property type="protein sequence ID" value="TKW37328"/>
    <property type="gene ID" value="SEVIR_1G039850v2"/>
</dbReference>
<organism evidence="2 3">
    <name type="scientific">Setaria viridis</name>
    <name type="common">Green bristlegrass</name>
    <name type="synonym">Setaria italica subsp. viridis</name>
    <dbReference type="NCBI Taxonomy" id="4556"/>
    <lineage>
        <taxon>Eukaryota</taxon>
        <taxon>Viridiplantae</taxon>
        <taxon>Streptophyta</taxon>
        <taxon>Embryophyta</taxon>
        <taxon>Tracheophyta</taxon>
        <taxon>Spermatophyta</taxon>
        <taxon>Magnoliopsida</taxon>
        <taxon>Liliopsida</taxon>
        <taxon>Poales</taxon>
        <taxon>Poaceae</taxon>
        <taxon>PACMAD clade</taxon>
        <taxon>Panicoideae</taxon>
        <taxon>Panicodae</taxon>
        <taxon>Paniceae</taxon>
        <taxon>Cenchrinae</taxon>
        <taxon>Setaria</taxon>
    </lineage>
</organism>
<proteinExistence type="predicted"/>
<dbReference type="EMBL" id="CM016552">
    <property type="protein sequence ID" value="TKW37328.1"/>
    <property type="molecule type" value="Genomic_DNA"/>
</dbReference>
<sequence length="111" mass="12164">MAASDRRGGARRPRQRAEEAACRGCGGARGRRPAGPGATEARTARGGGGMRRRQHRHGLEEQPLDGLPHGLALRLVRRVRVVPRRLRVDPRRRGPAPAIGTGPSDERRWSQ</sequence>
<feature type="region of interest" description="Disordered" evidence="1">
    <location>
        <begin position="1"/>
        <end position="66"/>
    </location>
</feature>
<feature type="region of interest" description="Disordered" evidence="1">
    <location>
        <begin position="87"/>
        <end position="111"/>
    </location>
</feature>
<keyword evidence="3" id="KW-1185">Reference proteome</keyword>